<feature type="compositionally biased region" description="Acidic residues" evidence="1">
    <location>
        <begin position="591"/>
        <end position="600"/>
    </location>
</feature>
<feature type="compositionally biased region" description="Low complexity" evidence="1">
    <location>
        <begin position="851"/>
        <end position="865"/>
    </location>
</feature>
<protein>
    <recommendedName>
        <fullName evidence="2">Nibrin second BRCT domain-containing protein</fullName>
    </recommendedName>
</protein>
<dbReference type="Gene3D" id="2.60.200.20">
    <property type="match status" value="1"/>
</dbReference>
<feature type="compositionally biased region" description="Polar residues" evidence="1">
    <location>
        <begin position="567"/>
        <end position="578"/>
    </location>
</feature>
<evidence type="ECO:0000313" key="3">
    <source>
        <dbReference type="EMBL" id="KAK7469293.1"/>
    </source>
</evidence>
<feature type="domain" description="Nibrin second BRCT" evidence="2">
    <location>
        <begin position="228"/>
        <end position="338"/>
    </location>
</feature>
<dbReference type="Pfam" id="PF16508">
    <property type="entry name" value="NIBRIN_BRCT_II"/>
    <property type="match status" value="1"/>
</dbReference>
<feature type="compositionally biased region" description="Pro residues" evidence="1">
    <location>
        <begin position="370"/>
        <end position="385"/>
    </location>
</feature>
<dbReference type="PANTHER" id="PTHR12162">
    <property type="entry name" value="NIBRIN-RELATED"/>
    <property type="match status" value="1"/>
</dbReference>
<evidence type="ECO:0000259" key="2">
    <source>
        <dbReference type="Pfam" id="PF16508"/>
    </source>
</evidence>
<dbReference type="PANTHER" id="PTHR12162:SF0">
    <property type="entry name" value="NIBRIN"/>
    <property type="match status" value="1"/>
</dbReference>
<dbReference type="InterPro" id="IPR032429">
    <property type="entry name" value="Nibrin_BRCT2"/>
</dbReference>
<organism evidence="3 4">
    <name type="scientific">Marasmiellus scandens</name>
    <dbReference type="NCBI Taxonomy" id="2682957"/>
    <lineage>
        <taxon>Eukaryota</taxon>
        <taxon>Fungi</taxon>
        <taxon>Dikarya</taxon>
        <taxon>Basidiomycota</taxon>
        <taxon>Agaricomycotina</taxon>
        <taxon>Agaricomycetes</taxon>
        <taxon>Agaricomycetidae</taxon>
        <taxon>Agaricales</taxon>
        <taxon>Marasmiineae</taxon>
        <taxon>Omphalotaceae</taxon>
        <taxon>Marasmiellus</taxon>
    </lineage>
</organism>
<feature type="region of interest" description="Disordered" evidence="1">
    <location>
        <begin position="536"/>
        <end position="698"/>
    </location>
</feature>
<feature type="compositionally biased region" description="Basic and acidic residues" evidence="1">
    <location>
        <begin position="798"/>
        <end position="808"/>
    </location>
</feature>
<feature type="compositionally biased region" description="Basic residues" evidence="1">
    <location>
        <begin position="395"/>
        <end position="405"/>
    </location>
</feature>
<name>A0ABR1K2J0_9AGAR</name>
<dbReference type="Proteomes" id="UP001498398">
    <property type="component" value="Unassembled WGS sequence"/>
</dbReference>
<feature type="region of interest" description="Disordered" evidence="1">
    <location>
        <begin position="342"/>
        <end position="486"/>
    </location>
</feature>
<reference evidence="3 4" key="1">
    <citation type="submission" date="2024-01" db="EMBL/GenBank/DDBJ databases">
        <title>A draft genome for the cacao thread blight pathogen Marasmiellus scandens.</title>
        <authorList>
            <person name="Baruah I.K."/>
            <person name="Leung J."/>
            <person name="Bukari Y."/>
            <person name="Amoako-Attah I."/>
            <person name="Meinhardt L.W."/>
            <person name="Bailey B.A."/>
            <person name="Cohen S.P."/>
        </authorList>
    </citation>
    <scope>NUCLEOTIDE SEQUENCE [LARGE SCALE GENOMIC DNA]</scope>
    <source>
        <strain evidence="3 4">GH-19</strain>
    </source>
</reference>
<dbReference type="EMBL" id="JBANRG010000003">
    <property type="protein sequence ID" value="KAK7469293.1"/>
    <property type="molecule type" value="Genomic_DNA"/>
</dbReference>
<feature type="compositionally biased region" description="Low complexity" evidence="1">
    <location>
        <begin position="411"/>
        <end position="422"/>
    </location>
</feature>
<accession>A0ABR1K2J0</accession>
<feature type="region of interest" description="Disordered" evidence="1">
    <location>
        <begin position="754"/>
        <end position="923"/>
    </location>
</feature>
<dbReference type="Gene3D" id="3.40.50.10980">
    <property type="entry name" value="Nibrin, BRCT2 domain"/>
    <property type="match status" value="1"/>
</dbReference>
<keyword evidence="4" id="KW-1185">Reference proteome</keyword>
<feature type="compositionally biased region" description="Polar residues" evidence="1">
    <location>
        <begin position="809"/>
        <end position="820"/>
    </location>
</feature>
<comment type="caution">
    <text evidence="3">The sequence shown here is derived from an EMBL/GenBank/DDBJ whole genome shotgun (WGS) entry which is preliminary data.</text>
</comment>
<dbReference type="InterPro" id="IPR040227">
    <property type="entry name" value="Nibrin-rel"/>
</dbReference>
<evidence type="ECO:0000256" key="1">
    <source>
        <dbReference type="SAM" id="MobiDB-lite"/>
    </source>
</evidence>
<feature type="compositionally biased region" description="Low complexity" evidence="1">
    <location>
        <begin position="635"/>
        <end position="673"/>
    </location>
</feature>
<gene>
    <name evidence="3" type="ORF">VKT23_003777</name>
</gene>
<feature type="compositionally biased region" description="Polar residues" evidence="1">
    <location>
        <begin position="602"/>
        <end position="612"/>
    </location>
</feature>
<evidence type="ECO:0000313" key="4">
    <source>
        <dbReference type="Proteomes" id="UP001498398"/>
    </source>
</evidence>
<feature type="compositionally biased region" description="Polar residues" evidence="1">
    <location>
        <begin position="899"/>
        <end position="913"/>
    </location>
</feature>
<dbReference type="InterPro" id="IPR043014">
    <property type="entry name" value="Nibrin_BRCT2_sf"/>
</dbReference>
<feature type="compositionally biased region" description="Low complexity" evidence="1">
    <location>
        <begin position="499"/>
        <end position="508"/>
    </location>
</feature>
<feature type="region of interest" description="Disordered" evidence="1">
    <location>
        <begin position="494"/>
        <end position="513"/>
    </location>
</feature>
<sequence>MWAVLGPFDSEVPTNEARQLKLLKAGEYVLGRRNCPLLINSKKISSQQCTLKVGKLAKDGVVDPSARPTIEINVTGKNSIGIKRDDEEFGVQGKEFIELQEGDVITLPGHHQLEIKWESICCYMSSSRTSTVPLDACAELGIHVVHSFSKEVTIHLSSSYTASPAMAASLMCLCQIAKPEWLNKVIRAFPEEENAVLDKLPSMDNFKPSLAPSLPPEHKVHEVWQPKPERTKLFKKYRFICLVENNNLDKNLREILKRGEGSVDVADIHAGKTKFRSMLTRAAAKSTESVFVADPEAMEAASAEKWKEIVEVAKEFNLHVVTPSNIVDAVLSVDTSIFSTKSTNMDVDEQPQRAASPLPSFVPNSIPEEPSVPPQDRPEETPQPTPSETSQAAPTRRKLPPRRNRPPSEPPAESSQPQPQREGTQEPEAPKPRRLPPRLNAGRINPSEDNSVVLNAIETVNAAKAKDRAPSVPPEPQLDLTTPAPVIRKLKRRFKSGDASSSAATPVEPAEEPPVKKFKALYEESAGATLSETMQLMESVMQSGPSNPGGVPGSLEPVAEIEEAEGSQAQTQTMSSEVSARGTKRKASSTEDQEMADVEELAQTQTRSTSRAGSVRPASKRTAIENVNAVERTQTAAAAPSSTAAPAPARASSKPPPSTSKTSGKGAGAAPGKPDTDEAFLKAVASTKRGKKNEDNFDREFNKLKISKPELGHEANEEEQWTVLEDFGDDSNIRGNFMVVVELDVFKERHLSRVRRQESHPEWQGLPNYKKFKRKDARQRTRAPVELVVDNDFGMGDDGWKDDEKIKDSSSQSLPPTQASRPLRSQALVVADSDSEDSEPAGTLKSRRAASKAGSRAGSAKPTRAPAKKSAKSAKSMSLFLEDDEDESQLKNDSDSDDGPSQTLKSTAASSKPATRKGASRKAAIVVEDDSDDDFTFKGFKGKSRR</sequence>
<proteinExistence type="predicted"/>
<feature type="compositionally biased region" description="Basic residues" evidence="1">
    <location>
        <begin position="770"/>
        <end position="781"/>
    </location>
</feature>